<organism evidence="2 3">
    <name type="scientific">Staphylotrichum tortipilum</name>
    <dbReference type="NCBI Taxonomy" id="2831512"/>
    <lineage>
        <taxon>Eukaryota</taxon>
        <taxon>Fungi</taxon>
        <taxon>Dikarya</taxon>
        <taxon>Ascomycota</taxon>
        <taxon>Pezizomycotina</taxon>
        <taxon>Sordariomycetes</taxon>
        <taxon>Sordariomycetidae</taxon>
        <taxon>Sordariales</taxon>
        <taxon>Chaetomiaceae</taxon>
        <taxon>Staphylotrichum</taxon>
    </lineage>
</organism>
<dbReference type="EMBL" id="MU855352">
    <property type="protein sequence ID" value="KAK3905610.1"/>
    <property type="molecule type" value="Genomic_DNA"/>
</dbReference>
<feature type="compositionally biased region" description="Low complexity" evidence="1">
    <location>
        <begin position="45"/>
        <end position="57"/>
    </location>
</feature>
<proteinExistence type="predicted"/>
<accession>A0AAN6MS54</accession>
<reference evidence="2" key="2">
    <citation type="submission" date="2023-05" db="EMBL/GenBank/DDBJ databases">
        <authorList>
            <consortium name="Lawrence Berkeley National Laboratory"/>
            <person name="Steindorff A."/>
            <person name="Hensen N."/>
            <person name="Bonometti L."/>
            <person name="Westerberg I."/>
            <person name="Brannstrom I.O."/>
            <person name="Guillou S."/>
            <person name="Cros-Aarteil S."/>
            <person name="Calhoun S."/>
            <person name="Haridas S."/>
            <person name="Kuo A."/>
            <person name="Mondo S."/>
            <person name="Pangilinan J."/>
            <person name="Riley R."/>
            <person name="Labutti K."/>
            <person name="Andreopoulos B."/>
            <person name="Lipzen A."/>
            <person name="Chen C."/>
            <person name="Yanf M."/>
            <person name="Daum C."/>
            <person name="Ng V."/>
            <person name="Clum A."/>
            <person name="Ohm R."/>
            <person name="Martin F."/>
            <person name="Silar P."/>
            <person name="Natvig D."/>
            <person name="Lalanne C."/>
            <person name="Gautier V."/>
            <person name="Ament-Velasquez S.L."/>
            <person name="Kruys A."/>
            <person name="Hutchinson M.I."/>
            <person name="Powell A.J."/>
            <person name="Barry K."/>
            <person name="Miller A.N."/>
            <person name="Grigoriev I.V."/>
            <person name="Debuchy R."/>
            <person name="Gladieux P."/>
            <person name="Thoren M.H."/>
            <person name="Johannesson H."/>
        </authorList>
    </citation>
    <scope>NUCLEOTIDE SEQUENCE</scope>
    <source>
        <strain evidence="2">CBS 103.79</strain>
    </source>
</reference>
<protein>
    <recommendedName>
        <fullName evidence="4">AT hook domain-containing protein</fullName>
    </recommendedName>
</protein>
<feature type="compositionally biased region" description="Pro residues" evidence="1">
    <location>
        <begin position="83"/>
        <end position="94"/>
    </location>
</feature>
<feature type="compositionally biased region" description="Low complexity" evidence="1">
    <location>
        <begin position="159"/>
        <end position="174"/>
    </location>
</feature>
<reference evidence="2" key="1">
    <citation type="journal article" date="2023" name="Mol. Phylogenet. Evol.">
        <title>Genome-scale phylogeny and comparative genomics of the fungal order Sordariales.</title>
        <authorList>
            <person name="Hensen N."/>
            <person name="Bonometti L."/>
            <person name="Westerberg I."/>
            <person name="Brannstrom I.O."/>
            <person name="Guillou S."/>
            <person name="Cros-Aarteil S."/>
            <person name="Calhoun S."/>
            <person name="Haridas S."/>
            <person name="Kuo A."/>
            <person name="Mondo S."/>
            <person name="Pangilinan J."/>
            <person name="Riley R."/>
            <person name="LaButti K."/>
            <person name="Andreopoulos B."/>
            <person name="Lipzen A."/>
            <person name="Chen C."/>
            <person name="Yan M."/>
            <person name="Daum C."/>
            <person name="Ng V."/>
            <person name="Clum A."/>
            <person name="Steindorff A."/>
            <person name="Ohm R.A."/>
            <person name="Martin F."/>
            <person name="Silar P."/>
            <person name="Natvig D.O."/>
            <person name="Lalanne C."/>
            <person name="Gautier V."/>
            <person name="Ament-Velasquez S.L."/>
            <person name="Kruys A."/>
            <person name="Hutchinson M.I."/>
            <person name="Powell A.J."/>
            <person name="Barry K."/>
            <person name="Miller A.N."/>
            <person name="Grigoriev I.V."/>
            <person name="Debuchy R."/>
            <person name="Gladieux P."/>
            <person name="Hiltunen Thoren M."/>
            <person name="Johannesson H."/>
        </authorList>
    </citation>
    <scope>NUCLEOTIDE SEQUENCE</scope>
    <source>
        <strain evidence="2">CBS 103.79</strain>
    </source>
</reference>
<evidence type="ECO:0000256" key="1">
    <source>
        <dbReference type="SAM" id="MobiDB-lite"/>
    </source>
</evidence>
<gene>
    <name evidence="2" type="ORF">C8A05DRAFT_12590</name>
</gene>
<evidence type="ECO:0000313" key="2">
    <source>
        <dbReference type="EMBL" id="KAK3905610.1"/>
    </source>
</evidence>
<feature type="compositionally biased region" description="Low complexity" evidence="1">
    <location>
        <begin position="470"/>
        <end position="484"/>
    </location>
</feature>
<feature type="compositionally biased region" description="Polar residues" evidence="1">
    <location>
        <begin position="112"/>
        <end position="125"/>
    </location>
</feature>
<name>A0AAN6MS54_9PEZI</name>
<feature type="compositionally biased region" description="Basic and acidic residues" evidence="1">
    <location>
        <begin position="612"/>
        <end position="634"/>
    </location>
</feature>
<feature type="compositionally biased region" description="Low complexity" evidence="1">
    <location>
        <begin position="66"/>
        <end position="82"/>
    </location>
</feature>
<feature type="region of interest" description="Disordered" evidence="1">
    <location>
        <begin position="368"/>
        <end position="640"/>
    </location>
</feature>
<evidence type="ECO:0000313" key="3">
    <source>
        <dbReference type="Proteomes" id="UP001303889"/>
    </source>
</evidence>
<keyword evidence="3" id="KW-1185">Reference proteome</keyword>
<feature type="region of interest" description="Disordered" evidence="1">
    <location>
        <begin position="1"/>
        <end position="277"/>
    </location>
</feature>
<dbReference type="Proteomes" id="UP001303889">
    <property type="component" value="Unassembled WGS sequence"/>
</dbReference>
<sequence length="665" mass="70558">MGPRREILDSEDDGSDFGDEAGFGDAAAPELGEEVPHEIEKGMVGASSSTGATDSTDPSFFQHVYDQQQAAAAADTQDIIPDTAPPAGPGPGPGPSASAWTEVSSAPPPGQKPQTGNFSSLTSITDPVPASMEPKRTRGIPQSEVIDLTDVPSPPKPAASPAVDPWDVPPSSSSQLATRTHGKRNIAPLSLEQEPVSNTMPPTQDPYAFPESTPPVRKKANRRETPSLPPQKAQAFSPVMLIPTEEAASPDPPTRSSRKKKGSSSVMMESSMPDTAAPSLYIAQSTLTTSQKQEYQVVSLSSEAGPEFSEMLPPEQPFRAGETYRSSGATTIAYPTPSRVVSSRRLPDIEEDGYGAGLVETSLPQETHYQSSPDVLGDMTSTTASTSKRSRAKVVSTAGLTSSEADPPASTRRAKKRKIVREVEDDSWEMGSLGAPQEDANHTNFGGEPDDALSPTMQPEAGMDVQSLIPEPEAVNPEVAEPPASTAKGKKGRKKKAPKPKATISDTRVRTPPAEASPEPDITPIETLEPPPATAKRKRGRPSKAKAAQPVPEAEEPQQPAEQAELDGADNTVPHPLSQALPNSRPEDEVETTTGLDEHSEENTTPEVAVEEEAKVKDKIKDKEKGKQATKDAKAAGGLQKVQYRVGLSKRSRIAPLLKSLKKPV</sequence>
<feature type="compositionally biased region" description="Acidic residues" evidence="1">
    <location>
        <begin position="9"/>
        <end position="19"/>
    </location>
</feature>
<feature type="compositionally biased region" description="Basic residues" evidence="1">
    <location>
        <begin position="488"/>
        <end position="499"/>
    </location>
</feature>
<feature type="compositionally biased region" description="Low complexity" evidence="1">
    <location>
        <begin position="547"/>
        <end position="563"/>
    </location>
</feature>
<comment type="caution">
    <text evidence="2">The sequence shown here is derived from an EMBL/GenBank/DDBJ whole genome shotgun (WGS) entry which is preliminary data.</text>
</comment>
<dbReference type="AlphaFoldDB" id="A0AAN6MS54"/>
<feature type="compositionally biased region" description="Basic residues" evidence="1">
    <location>
        <begin position="535"/>
        <end position="544"/>
    </location>
</feature>
<evidence type="ECO:0008006" key="4">
    <source>
        <dbReference type="Google" id="ProtNLM"/>
    </source>
</evidence>